<feature type="region of interest" description="Disordered" evidence="1">
    <location>
        <begin position="1"/>
        <end position="41"/>
    </location>
</feature>
<feature type="transmembrane region" description="Helical" evidence="2">
    <location>
        <begin position="48"/>
        <end position="69"/>
    </location>
</feature>
<keyword evidence="2" id="KW-0472">Membrane</keyword>
<evidence type="ECO:0000256" key="2">
    <source>
        <dbReference type="SAM" id="Phobius"/>
    </source>
</evidence>
<feature type="transmembrane region" description="Helical" evidence="2">
    <location>
        <begin position="112"/>
        <end position="131"/>
    </location>
</feature>
<protein>
    <submittedName>
        <fullName evidence="3">Uncharacterized protein</fullName>
    </submittedName>
</protein>
<proteinExistence type="predicted"/>
<name>A0A9P7EB71_9AGAM</name>
<accession>A0A9P7EB71</accession>
<dbReference type="RefSeq" id="XP_041192988.1">
    <property type="nucleotide sequence ID" value="XM_041342580.1"/>
</dbReference>
<dbReference type="Proteomes" id="UP000807769">
    <property type="component" value="Unassembled WGS sequence"/>
</dbReference>
<dbReference type="OrthoDB" id="2689608at2759"/>
<sequence>MQQSSAATLSQTQPSSQPQPAVSNLSTAPAVGDSTAATTSAPSRPDVVLIQAGLWARFWLFIVISHALLEYHTFADGICLCYVSTVVFLIRHAKLWIGLVFAYFSVYGYRKLIYFGVFAIAETGLGLILGLL</sequence>
<keyword evidence="2" id="KW-1133">Transmembrane helix</keyword>
<comment type="caution">
    <text evidence="3">The sequence shown here is derived from an EMBL/GenBank/DDBJ whole genome shotgun (WGS) entry which is preliminary data.</text>
</comment>
<keyword evidence="2" id="KW-0812">Transmembrane</keyword>
<dbReference type="EMBL" id="JABBWG010000016">
    <property type="protein sequence ID" value="KAG1816315.1"/>
    <property type="molecule type" value="Genomic_DNA"/>
</dbReference>
<evidence type="ECO:0000313" key="4">
    <source>
        <dbReference type="Proteomes" id="UP000807769"/>
    </source>
</evidence>
<feature type="transmembrane region" description="Helical" evidence="2">
    <location>
        <begin position="81"/>
        <end position="106"/>
    </location>
</feature>
<keyword evidence="4" id="KW-1185">Reference proteome</keyword>
<reference evidence="3" key="1">
    <citation type="journal article" date="2020" name="New Phytol.">
        <title>Comparative genomics reveals dynamic genome evolution in host specialist ectomycorrhizal fungi.</title>
        <authorList>
            <person name="Lofgren L.A."/>
            <person name="Nguyen N.H."/>
            <person name="Vilgalys R."/>
            <person name="Ruytinx J."/>
            <person name="Liao H.L."/>
            <person name="Branco S."/>
            <person name="Kuo A."/>
            <person name="LaButti K."/>
            <person name="Lipzen A."/>
            <person name="Andreopoulos W."/>
            <person name="Pangilinan J."/>
            <person name="Riley R."/>
            <person name="Hundley H."/>
            <person name="Na H."/>
            <person name="Barry K."/>
            <person name="Grigoriev I.V."/>
            <person name="Stajich J.E."/>
            <person name="Kennedy P.G."/>
        </authorList>
    </citation>
    <scope>NUCLEOTIDE SEQUENCE</scope>
    <source>
        <strain evidence="3">MN1</strain>
    </source>
</reference>
<gene>
    <name evidence="3" type="ORF">BJ212DRAFT_184394</name>
</gene>
<dbReference type="AlphaFoldDB" id="A0A9P7EB71"/>
<feature type="compositionally biased region" description="Low complexity" evidence="1">
    <location>
        <begin position="1"/>
        <end position="23"/>
    </location>
</feature>
<evidence type="ECO:0000313" key="3">
    <source>
        <dbReference type="EMBL" id="KAG1816315.1"/>
    </source>
</evidence>
<evidence type="ECO:0000256" key="1">
    <source>
        <dbReference type="SAM" id="MobiDB-lite"/>
    </source>
</evidence>
<organism evidence="3 4">
    <name type="scientific">Suillus subaureus</name>
    <dbReference type="NCBI Taxonomy" id="48587"/>
    <lineage>
        <taxon>Eukaryota</taxon>
        <taxon>Fungi</taxon>
        <taxon>Dikarya</taxon>
        <taxon>Basidiomycota</taxon>
        <taxon>Agaricomycotina</taxon>
        <taxon>Agaricomycetes</taxon>
        <taxon>Agaricomycetidae</taxon>
        <taxon>Boletales</taxon>
        <taxon>Suillineae</taxon>
        <taxon>Suillaceae</taxon>
        <taxon>Suillus</taxon>
    </lineage>
</organism>
<dbReference type="GeneID" id="64636596"/>